<dbReference type="GO" id="GO:0009073">
    <property type="term" value="P:aromatic amino acid family biosynthetic process"/>
    <property type="evidence" value="ECO:0007669"/>
    <property type="project" value="UniProtKB-KW"/>
</dbReference>
<comment type="pathway">
    <text evidence="1">Metabolic intermediate biosynthesis; chorismate biosynthesis; chorismate from D-erythrose 4-phosphate and phosphoenolpyruvate: step 6/7.</text>
</comment>
<proteinExistence type="inferred from homology"/>
<feature type="binding site" evidence="8">
    <location>
        <position position="162"/>
    </location>
    <ligand>
        <name>3-phosphoshikimate</name>
        <dbReference type="ChEBI" id="CHEBI:145989"/>
    </ligand>
</feature>
<feature type="domain" description="Enolpyruvate transferase" evidence="9">
    <location>
        <begin position="7"/>
        <end position="412"/>
    </location>
</feature>
<dbReference type="GO" id="GO:0008652">
    <property type="term" value="P:amino acid biosynthetic process"/>
    <property type="evidence" value="ECO:0007669"/>
    <property type="project" value="UniProtKB-KW"/>
</dbReference>
<evidence type="ECO:0000256" key="1">
    <source>
        <dbReference type="ARBA" id="ARBA00004811"/>
    </source>
</evidence>
<feature type="binding site" evidence="8">
    <location>
        <position position="378"/>
    </location>
    <ligand>
        <name>phosphoenolpyruvate</name>
        <dbReference type="ChEBI" id="CHEBI:58702"/>
    </ligand>
</feature>
<comment type="subcellular location">
    <subcellularLocation>
        <location evidence="8">Cytoplasm</location>
    </subcellularLocation>
</comment>
<keyword evidence="6 8" id="KW-0057">Aromatic amino acid biosynthesis</keyword>
<feature type="binding site" evidence="8">
    <location>
        <position position="163"/>
    </location>
    <ligand>
        <name>phosphoenolpyruvate</name>
        <dbReference type="ChEBI" id="CHEBI:58702"/>
    </ligand>
</feature>
<keyword evidence="3 8" id="KW-0963">Cytoplasm</keyword>
<dbReference type="HOGENOM" id="CLU_024321_0_0_2"/>
<dbReference type="Pfam" id="PF00275">
    <property type="entry name" value="EPSP_synthase"/>
    <property type="match status" value="1"/>
</dbReference>
<feature type="binding site" evidence="8">
    <location>
        <position position="90"/>
    </location>
    <ligand>
        <name>phosphoenolpyruvate</name>
        <dbReference type="ChEBI" id="CHEBI:58702"/>
    </ligand>
</feature>
<dbReference type="InterPro" id="IPR001986">
    <property type="entry name" value="Enolpyruvate_Tfrase_dom"/>
</dbReference>
<reference evidence="11" key="1">
    <citation type="submission" date="2015-02" db="EMBL/GenBank/DDBJ databases">
        <title>Characterization of two novel Thaumarchaeota isolated from the Northern Adriatic Sea.</title>
        <authorList>
            <person name="Bayer B."/>
            <person name="Vojvoda J."/>
            <person name="Offre P."/>
            <person name="Srivastava A."/>
            <person name="Elisabeth N."/>
            <person name="Garcia J.A.L."/>
            <person name="Schleper C."/>
            <person name="Herndl G.J."/>
        </authorList>
    </citation>
    <scope>NUCLEOTIDE SEQUENCE [LARGE SCALE GENOMIC DNA]</scope>
    <source>
        <strain evidence="11">D3C</strain>
    </source>
</reference>
<feature type="binding site" evidence="8">
    <location>
        <position position="161"/>
    </location>
    <ligand>
        <name>3-phosphoshikimate</name>
        <dbReference type="ChEBI" id="CHEBI:145989"/>
    </ligand>
</feature>
<dbReference type="CDD" id="cd01556">
    <property type="entry name" value="EPSP_synthase"/>
    <property type="match status" value="1"/>
</dbReference>
<feature type="binding site" evidence="8">
    <location>
        <position position="305"/>
    </location>
    <ligand>
        <name>3-phosphoshikimate</name>
        <dbReference type="ChEBI" id="CHEBI:145989"/>
    </ligand>
</feature>
<keyword evidence="4 8" id="KW-0028">Amino-acid biosynthesis</keyword>
<evidence type="ECO:0000256" key="4">
    <source>
        <dbReference type="ARBA" id="ARBA00022605"/>
    </source>
</evidence>
<dbReference type="NCBIfam" id="TIGR01356">
    <property type="entry name" value="aroA"/>
    <property type="match status" value="1"/>
</dbReference>
<dbReference type="GO" id="GO:0005737">
    <property type="term" value="C:cytoplasm"/>
    <property type="evidence" value="ECO:0007669"/>
    <property type="project" value="UniProtKB-SubCell"/>
</dbReference>
<comment type="caution">
    <text evidence="8">Lacks conserved residue(s) required for the propagation of feature annotation.</text>
</comment>
<keyword evidence="5 8" id="KW-0808">Transferase</keyword>
<organism evidence="10 11">
    <name type="scientific">Nitrosopumilus piranensis</name>
    <dbReference type="NCBI Taxonomy" id="1582439"/>
    <lineage>
        <taxon>Archaea</taxon>
        <taxon>Nitrososphaerota</taxon>
        <taxon>Nitrososphaeria</taxon>
        <taxon>Nitrosopumilales</taxon>
        <taxon>Nitrosopumilaceae</taxon>
        <taxon>Nitrosopumilus</taxon>
    </lineage>
</organism>
<evidence type="ECO:0000256" key="3">
    <source>
        <dbReference type="ARBA" id="ARBA00022490"/>
    </source>
</evidence>
<gene>
    <name evidence="8 10" type="primary">aroA</name>
    <name evidence="10" type="ORF">NPIRD3C_1726</name>
</gene>
<evidence type="ECO:0000256" key="2">
    <source>
        <dbReference type="ARBA" id="ARBA00009948"/>
    </source>
</evidence>
<feature type="binding site" evidence="8">
    <location>
        <position position="189"/>
    </location>
    <ligand>
        <name>3-phosphoshikimate</name>
        <dbReference type="ChEBI" id="CHEBI:145989"/>
    </ligand>
</feature>
<feature type="binding site" evidence="8">
    <location>
        <position position="163"/>
    </location>
    <ligand>
        <name>3-phosphoshikimate</name>
        <dbReference type="ChEBI" id="CHEBI:145989"/>
    </ligand>
</feature>
<dbReference type="PANTHER" id="PTHR21090:SF5">
    <property type="entry name" value="PENTAFUNCTIONAL AROM POLYPEPTIDE"/>
    <property type="match status" value="1"/>
</dbReference>
<dbReference type="PANTHER" id="PTHR21090">
    <property type="entry name" value="AROM/DEHYDROQUINATE SYNTHASE"/>
    <property type="match status" value="1"/>
</dbReference>
<dbReference type="KEGG" id="nid:NPIRD3C_1726"/>
<dbReference type="InterPro" id="IPR036968">
    <property type="entry name" value="Enolpyruvate_Tfrase_sf"/>
</dbReference>
<dbReference type="Gene3D" id="3.65.10.10">
    <property type="entry name" value="Enolpyruvate transferase domain"/>
    <property type="match status" value="2"/>
</dbReference>
<feature type="binding site" evidence="8">
    <location>
        <position position="20"/>
    </location>
    <ligand>
        <name>phosphoenolpyruvate</name>
        <dbReference type="ChEBI" id="CHEBI:58702"/>
    </ligand>
</feature>
<evidence type="ECO:0000256" key="6">
    <source>
        <dbReference type="ARBA" id="ARBA00023141"/>
    </source>
</evidence>
<dbReference type="PIRSF" id="PIRSF000505">
    <property type="entry name" value="EPSPS"/>
    <property type="match status" value="1"/>
</dbReference>
<dbReference type="Proteomes" id="UP000032027">
    <property type="component" value="Chromosome"/>
</dbReference>
<dbReference type="GO" id="GO:0003866">
    <property type="term" value="F:3-phosphoshikimate 1-carboxyvinyltransferase activity"/>
    <property type="evidence" value="ECO:0007669"/>
    <property type="project" value="UniProtKB-UniRule"/>
</dbReference>
<name>A0A0C5BT62_9ARCH</name>
<feature type="binding site" evidence="8">
    <location>
        <position position="118"/>
    </location>
    <ligand>
        <name>phosphoenolpyruvate</name>
        <dbReference type="ChEBI" id="CHEBI:58702"/>
    </ligand>
</feature>
<feature type="binding site" evidence="8">
    <location>
        <position position="25"/>
    </location>
    <ligand>
        <name>3-phosphoshikimate</name>
        <dbReference type="ChEBI" id="CHEBI:145989"/>
    </ligand>
</feature>
<evidence type="ECO:0000313" key="10">
    <source>
        <dbReference type="EMBL" id="AJM92938.1"/>
    </source>
</evidence>
<dbReference type="STRING" id="1582439.NPIRD3C_1726"/>
<dbReference type="InterPro" id="IPR006264">
    <property type="entry name" value="EPSP_synthase"/>
</dbReference>
<feature type="binding site" evidence="8">
    <location>
        <position position="336"/>
    </location>
    <ligand>
        <name>phosphoenolpyruvate</name>
        <dbReference type="ChEBI" id="CHEBI:58702"/>
    </ligand>
</feature>
<dbReference type="InterPro" id="IPR013792">
    <property type="entry name" value="RNA3'P_cycl/enolpyr_Trfase_a/b"/>
</dbReference>
<evidence type="ECO:0000259" key="9">
    <source>
        <dbReference type="Pfam" id="PF00275"/>
    </source>
</evidence>
<reference evidence="10 11" key="2">
    <citation type="journal article" date="2016" name="ISME J.">
        <title>Physiological and genomic characterization of two novel marine thaumarchaeal strains indicates niche differentiation.</title>
        <authorList>
            <person name="Bayer B."/>
            <person name="Vojvoda J."/>
            <person name="Offre P."/>
            <person name="Alves R.J."/>
            <person name="Elisabeth N.H."/>
            <person name="Garcia J.A."/>
            <person name="Volland J.M."/>
            <person name="Srivastava A."/>
            <person name="Schleper C."/>
            <person name="Herndl G.J."/>
        </authorList>
    </citation>
    <scope>NUCLEOTIDE SEQUENCE [LARGE SCALE GENOMIC DNA]</scope>
    <source>
        <strain evidence="10 11">D3C</strain>
    </source>
</reference>
<keyword evidence="11" id="KW-1185">Reference proteome</keyword>
<dbReference type="OrthoDB" id="43788at2157"/>
<feature type="active site" description="Proton acceptor" evidence="8">
    <location>
        <position position="305"/>
    </location>
</feature>
<dbReference type="EC" id="2.5.1.19" evidence="8"/>
<comment type="catalytic activity">
    <reaction evidence="7">
        <text>3-phosphoshikimate + phosphoenolpyruvate = 5-O-(1-carboxyvinyl)-3-phosphoshikimate + phosphate</text>
        <dbReference type="Rhea" id="RHEA:21256"/>
        <dbReference type="ChEBI" id="CHEBI:43474"/>
        <dbReference type="ChEBI" id="CHEBI:57701"/>
        <dbReference type="ChEBI" id="CHEBI:58702"/>
        <dbReference type="ChEBI" id="CHEBI:145989"/>
        <dbReference type="EC" id="2.5.1.19"/>
    </reaction>
    <physiologicalReaction direction="left-to-right" evidence="7">
        <dbReference type="Rhea" id="RHEA:21257"/>
    </physiologicalReaction>
</comment>
<dbReference type="UniPathway" id="UPA00053">
    <property type="reaction ID" value="UER00089"/>
</dbReference>
<dbReference type="FunFam" id="3.65.10.10:FF:000021">
    <property type="entry name" value="3-phosphoshikimate 1-carboxyvinyltransferase"/>
    <property type="match status" value="1"/>
</dbReference>
<protein>
    <recommendedName>
        <fullName evidence="8">3-phosphoshikimate 1-carboxyvinyltransferase</fullName>
        <ecNumber evidence="8">2.5.1.19</ecNumber>
    </recommendedName>
    <alternativeName>
        <fullName evidence="8">5-enolpyruvylshikimate-3-phosphate synthase</fullName>
        <shortName evidence="8">EPSP synthase</shortName>
        <shortName evidence="8">EPSPS</shortName>
    </alternativeName>
</protein>
<dbReference type="SUPFAM" id="SSF55205">
    <property type="entry name" value="EPT/RTPC-like"/>
    <property type="match status" value="1"/>
</dbReference>
<dbReference type="EMBL" id="CP010868">
    <property type="protein sequence ID" value="AJM92938.1"/>
    <property type="molecule type" value="Genomic_DNA"/>
</dbReference>
<dbReference type="AlphaFoldDB" id="A0A0C5BT62"/>
<feature type="binding site" evidence="8">
    <location>
        <position position="20"/>
    </location>
    <ligand>
        <name>3-phosphoshikimate</name>
        <dbReference type="ChEBI" id="CHEBI:145989"/>
    </ligand>
</feature>
<reference evidence="10 11" key="3">
    <citation type="journal article" date="2019" name="Int. J. Syst. Evol. Microbiol.">
        <title>Nitrosopumilus adriaticus sp. nov. and Nitrosopumilus piranensis sp. nov., two ammonia-oxidizing archaea from the Adriatic Sea and members of the class Nitrososphaeria.</title>
        <authorList>
            <person name="Bayer B."/>
            <person name="Vojvoda J."/>
            <person name="Reinthaler T."/>
            <person name="Reyes C."/>
            <person name="Pinto M."/>
            <person name="Herndl G.J."/>
        </authorList>
    </citation>
    <scope>NUCLEOTIDE SEQUENCE [LARGE SCALE GENOMIC DNA]</scope>
    <source>
        <strain evidence="10 11">D3C</strain>
    </source>
</reference>
<feature type="binding site" evidence="8">
    <location>
        <position position="332"/>
    </location>
    <ligand>
        <name>3-phosphoshikimate</name>
        <dbReference type="ChEBI" id="CHEBI:145989"/>
    </ligand>
</feature>
<sequence length="422" mass="45808">MKCKVEKSKISGQIVCPPNKSYTHRAIFLASLAGNDSRVVNILSSADTAATIETCKKFGAEIETENSSIIIKKPIKFDKIVPEINTENSGTTIRIASGIASLFSEEITLTGDESLQKRPMQPLLDALSSMGAQCQSTDGKPPIKIKGKISGGDVTIPGNFSSQFISALLISAPLTENGINLSIKDNLVSKPYLDATIATMRKFGVSVQTLIPYKRYNISPQIYKATTFTVPIDFSSLALLLSAAVLNGDKTIIKGDIGDLPQGDEVFIDILEQLGVTINIDEDEIKIISPKKLKGGRFDLSNSPDLLPPLAILALNSETPIEIVNVKHARLKETDRIAITSRELKKLGIKVEEKEDGLILESSENLNGAELNSENDHRLFMAFCIAGIYVGNCSVTDPESVKVSYPNFIEEMNRLGAKIQIP</sequence>
<dbReference type="PATRIC" id="fig|1582439.9.peg.1779"/>
<accession>A0A0C5BT62</accession>
<evidence type="ECO:0000256" key="8">
    <source>
        <dbReference type="HAMAP-Rule" id="MF_00210"/>
    </source>
</evidence>
<comment type="function">
    <text evidence="8">Catalyzes the transfer of the enolpyruvyl moiety of phosphoenolpyruvate (PEP) to the 5-hydroxyl of shikimate-3-phosphate (S3P) to produce enolpyruvyl shikimate-3-phosphate and inorganic phosphate.</text>
</comment>
<evidence type="ECO:0000313" key="11">
    <source>
        <dbReference type="Proteomes" id="UP000032027"/>
    </source>
</evidence>
<evidence type="ECO:0000256" key="5">
    <source>
        <dbReference type="ARBA" id="ARBA00022679"/>
    </source>
</evidence>
<evidence type="ECO:0000256" key="7">
    <source>
        <dbReference type="ARBA" id="ARBA00044633"/>
    </source>
</evidence>
<dbReference type="RefSeq" id="WP_148703692.1">
    <property type="nucleotide sequence ID" value="NZ_CP010868.1"/>
</dbReference>
<dbReference type="GO" id="GO:0009423">
    <property type="term" value="P:chorismate biosynthetic process"/>
    <property type="evidence" value="ECO:0007669"/>
    <property type="project" value="UniProtKB-UniRule"/>
</dbReference>
<comment type="similarity">
    <text evidence="2 8">Belongs to the EPSP synthase family.</text>
</comment>
<feature type="binding site" evidence="8">
    <location>
        <position position="21"/>
    </location>
    <ligand>
        <name>3-phosphoshikimate</name>
        <dbReference type="ChEBI" id="CHEBI:145989"/>
    </ligand>
</feature>
<comment type="subunit">
    <text evidence="8">Monomer.</text>
</comment>
<dbReference type="HAMAP" id="MF_00210">
    <property type="entry name" value="EPSP_synth"/>
    <property type="match status" value="1"/>
</dbReference>
<dbReference type="GeneID" id="41600826"/>